<proteinExistence type="predicted"/>
<sequence length="206" mass="22670">MSMANVTGEDPITLTILNAAKKHICRKGLEEFTMAAIAQDAGVSKPALYARFADTDAIALAVQAAELRGLLDRLAQTQMASMPNTLNEIVRLIVIYTDELRRSEVFSALSARNPEILTSYLFTRLGPTQLGLVEYVATFVRRVQDHDPDNVKQDEAHQLAAMVVSLAQSAALQSPAFIPLLGGEDLWRKHTAYIMEGYLGVPRSQR</sequence>
<gene>
    <name evidence="6" type="ORF">CAQU_03455</name>
</gene>
<keyword evidence="3" id="KW-0804">Transcription</keyword>
<evidence type="ECO:0000256" key="3">
    <source>
        <dbReference type="ARBA" id="ARBA00023163"/>
    </source>
</evidence>
<dbReference type="InterPro" id="IPR023772">
    <property type="entry name" value="DNA-bd_HTH_TetR-type_CS"/>
</dbReference>
<evidence type="ECO:0000313" key="7">
    <source>
        <dbReference type="Proteomes" id="UP000185478"/>
    </source>
</evidence>
<dbReference type="InterPro" id="IPR001647">
    <property type="entry name" value="HTH_TetR"/>
</dbReference>
<dbReference type="Proteomes" id="UP000185478">
    <property type="component" value="Chromosome"/>
</dbReference>
<dbReference type="KEGG" id="caqu:CAQU_03455"/>
<feature type="domain" description="HTH tetR-type" evidence="5">
    <location>
        <begin position="10"/>
        <end position="70"/>
    </location>
</feature>
<accession>A0A1L7CEK6</accession>
<evidence type="ECO:0000256" key="4">
    <source>
        <dbReference type="PROSITE-ProRule" id="PRU00335"/>
    </source>
</evidence>
<dbReference type="AlphaFoldDB" id="A0A1L7CEK6"/>
<dbReference type="Gene3D" id="1.10.357.10">
    <property type="entry name" value="Tetracycline Repressor, domain 2"/>
    <property type="match status" value="1"/>
</dbReference>
<dbReference type="PROSITE" id="PS01081">
    <property type="entry name" value="HTH_TETR_1"/>
    <property type="match status" value="1"/>
</dbReference>
<evidence type="ECO:0000259" key="5">
    <source>
        <dbReference type="PROSITE" id="PS50977"/>
    </source>
</evidence>
<evidence type="ECO:0000313" key="6">
    <source>
        <dbReference type="EMBL" id="APT84281.1"/>
    </source>
</evidence>
<evidence type="ECO:0000256" key="1">
    <source>
        <dbReference type="ARBA" id="ARBA00023015"/>
    </source>
</evidence>
<keyword evidence="7" id="KW-1185">Reference proteome</keyword>
<dbReference type="EMBL" id="CP009245">
    <property type="protein sequence ID" value="APT84281.1"/>
    <property type="molecule type" value="Genomic_DNA"/>
</dbReference>
<organism evidence="6 7">
    <name type="scientific">Corynebacterium aquilae DSM 44791</name>
    <dbReference type="NCBI Taxonomy" id="1431546"/>
    <lineage>
        <taxon>Bacteria</taxon>
        <taxon>Bacillati</taxon>
        <taxon>Actinomycetota</taxon>
        <taxon>Actinomycetes</taxon>
        <taxon>Mycobacteriales</taxon>
        <taxon>Corynebacteriaceae</taxon>
        <taxon>Corynebacterium</taxon>
    </lineage>
</organism>
<dbReference type="OrthoDB" id="3267320at2"/>
<dbReference type="PRINTS" id="PR00455">
    <property type="entry name" value="HTHTETR"/>
</dbReference>
<dbReference type="PANTHER" id="PTHR30055:SF234">
    <property type="entry name" value="HTH-TYPE TRANSCRIPTIONAL REGULATOR BETI"/>
    <property type="match status" value="1"/>
</dbReference>
<feature type="DNA-binding region" description="H-T-H motif" evidence="4">
    <location>
        <begin position="33"/>
        <end position="52"/>
    </location>
</feature>
<dbReference type="GO" id="GO:0003700">
    <property type="term" value="F:DNA-binding transcription factor activity"/>
    <property type="evidence" value="ECO:0007669"/>
    <property type="project" value="TreeGrafter"/>
</dbReference>
<dbReference type="GO" id="GO:0000976">
    <property type="term" value="F:transcription cis-regulatory region binding"/>
    <property type="evidence" value="ECO:0007669"/>
    <property type="project" value="TreeGrafter"/>
</dbReference>
<reference evidence="6 7" key="1">
    <citation type="submission" date="2014-08" db="EMBL/GenBank/DDBJ databases">
        <title>Complete genome sequence of Corynebacterium aquilae S-613T(T) (=DSM 44791(T)), isolated from the choana of a healthy golden eagle.</title>
        <authorList>
            <person name="Ruckert C."/>
            <person name="Albersmeier A."/>
            <person name="Winkler A."/>
            <person name="Kalinowski J."/>
        </authorList>
    </citation>
    <scope>NUCLEOTIDE SEQUENCE [LARGE SCALE GENOMIC DNA]</scope>
    <source>
        <strain evidence="6 7">S-613</strain>
    </source>
</reference>
<dbReference type="PANTHER" id="PTHR30055">
    <property type="entry name" value="HTH-TYPE TRANSCRIPTIONAL REGULATOR RUTR"/>
    <property type="match status" value="1"/>
</dbReference>
<protein>
    <recommendedName>
        <fullName evidence="5">HTH tetR-type domain-containing protein</fullName>
    </recommendedName>
</protein>
<dbReference type="InterPro" id="IPR009057">
    <property type="entry name" value="Homeodomain-like_sf"/>
</dbReference>
<keyword evidence="2 4" id="KW-0238">DNA-binding</keyword>
<keyword evidence="1" id="KW-0805">Transcription regulation</keyword>
<dbReference type="SUPFAM" id="SSF46689">
    <property type="entry name" value="Homeodomain-like"/>
    <property type="match status" value="1"/>
</dbReference>
<dbReference type="Pfam" id="PF00440">
    <property type="entry name" value="TetR_N"/>
    <property type="match status" value="1"/>
</dbReference>
<name>A0A1L7CEK6_9CORY</name>
<dbReference type="RefSeq" id="WP_075725226.1">
    <property type="nucleotide sequence ID" value="NZ_CP009245.1"/>
</dbReference>
<dbReference type="STRING" id="1431546.CAQU_03455"/>
<dbReference type="PROSITE" id="PS50977">
    <property type="entry name" value="HTH_TETR_2"/>
    <property type="match status" value="1"/>
</dbReference>
<evidence type="ECO:0000256" key="2">
    <source>
        <dbReference type="ARBA" id="ARBA00023125"/>
    </source>
</evidence>
<dbReference type="InterPro" id="IPR050109">
    <property type="entry name" value="HTH-type_TetR-like_transc_reg"/>
</dbReference>